<keyword evidence="2" id="KW-1185">Reference proteome</keyword>
<organism evidence="1 2">
    <name type="scientific">Elysia marginata</name>
    <dbReference type="NCBI Taxonomy" id="1093978"/>
    <lineage>
        <taxon>Eukaryota</taxon>
        <taxon>Metazoa</taxon>
        <taxon>Spiralia</taxon>
        <taxon>Lophotrochozoa</taxon>
        <taxon>Mollusca</taxon>
        <taxon>Gastropoda</taxon>
        <taxon>Heterobranchia</taxon>
        <taxon>Euthyneura</taxon>
        <taxon>Panpulmonata</taxon>
        <taxon>Sacoglossa</taxon>
        <taxon>Placobranchoidea</taxon>
        <taxon>Plakobranchidae</taxon>
        <taxon>Elysia</taxon>
    </lineage>
</organism>
<name>A0AAV4JST0_9GAST</name>
<comment type="caution">
    <text evidence="1">The sequence shown here is derived from an EMBL/GenBank/DDBJ whole genome shotgun (WGS) entry which is preliminary data.</text>
</comment>
<protein>
    <submittedName>
        <fullName evidence="1">Uncharacterized protein</fullName>
    </submittedName>
</protein>
<gene>
    <name evidence="1" type="ORF">ElyMa_003418500</name>
</gene>
<dbReference type="EMBL" id="BMAT01007031">
    <property type="protein sequence ID" value="GFS24547.1"/>
    <property type="molecule type" value="Genomic_DNA"/>
</dbReference>
<sequence length="182" mass="19626">MEMLYLGGENVPYSYRPASSGHGYRQFQCSSYGKYDWTSSCVYAGAPNVASTGAASGSLHSQAAGYVPSPASDTGHAAAGTGYPHHHQVLPTAFGGYHPFQQMTSSCMGFFQRRPGRIKATLANFAGTLDIYGHPSSCFDLTIQYCTDKSGEFMVKLGASSCLMPLTPYSPLLRNCFLTRIF</sequence>
<accession>A0AAV4JST0</accession>
<dbReference type="AlphaFoldDB" id="A0AAV4JST0"/>
<reference evidence="1 2" key="1">
    <citation type="journal article" date="2021" name="Elife">
        <title>Chloroplast acquisition without the gene transfer in kleptoplastic sea slugs, Plakobranchus ocellatus.</title>
        <authorList>
            <person name="Maeda T."/>
            <person name="Takahashi S."/>
            <person name="Yoshida T."/>
            <person name="Shimamura S."/>
            <person name="Takaki Y."/>
            <person name="Nagai Y."/>
            <person name="Toyoda A."/>
            <person name="Suzuki Y."/>
            <person name="Arimoto A."/>
            <person name="Ishii H."/>
            <person name="Satoh N."/>
            <person name="Nishiyama T."/>
            <person name="Hasebe M."/>
            <person name="Maruyama T."/>
            <person name="Minagawa J."/>
            <person name="Obokata J."/>
            <person name="Shigenobu S."/>
        </authorList>
    </citation>
    <scope>NUCLEOTIDE SEQUENCE [LARGE SCALE GENOMIC DNA]</scope>
</reference>
<proteinExistence type="predicted"/>
<dbReference type="Proteomes" id="UP000762676">
    <property type="component" value="Unassembled WGS sequence"/>
</dbReference>
<evidence type="ECO:0000313" key="2">
    <source>
        <dbReference type="Proteomes" id="UP000762676"/>
    </source>
</evidence>
<evidence type="ECO:0000313" key="1">
    <source>
        <dbReference type="EMBL" id="GFS24547.1"/>
    </source>
</evidence>